<evidence type="ECO:0000313" key="2">
    <source>
        <dbReference type="EMBL" id="WEW59140.1"/>
    </source>
</evidence>
<dbReference type="EMBL" id="CP120628">
    <property type="protein sequence ID" value="WEW59140.1"/>
    <property type="molecule type" value="Genomic_DNA"/>
</dbReference>
<dbReference type="Proteomes" id="UP001219355">
    <property type="component" value="Chromosome 2"/>
</dbReference>
<keyword evidence="1" id="KW-0732">Signal</keyword>
<sequence length="114" mass="12572">MKHLGTHLALILAALAPQTLAAPAQVTIVTIDTEAAPNYCRLGLDYCGWNLINRDSSYKERIHRALCKRGICDPNDPAIWNSLWRCGEDIEFKAICGGAYSCQDGGRGRSDYCK</sequence>
<proteinExistence type="predicted"/>
<organism evidence="2 3">
    <name type="scientific">Emydomyces testavorans</name>
    <dbReference type="NCBI Taxonomy" id="2070801"/>
    <lineage>
        <taxon>Eukaryota</taxon>
        <taxon>Fungi</taxon>
        <taxon>Dikarya</taxon>
        <taxon>Ascomycota</taxon>
        <taxon>Pezizomycotina</taxon>
        <taxon>Eurotiomycetes</taxon>
        <taxon>Eurotiomycetidae</taxon>
        <taxon>Onygenales</taxon>
        <taxon>Nannizziopsiaceae</taxon>
        <taxon>Emydomyces</taxon>
    </lineage>
</organism>
<reference evidence="2" key="1">
    <citation type="submission" date="2023-03" db="EMBL/GenBank/DDBJ databases">
        <title>Emydomyces testavorans Genome Sequence.</title>
        <authorList>
            <person name="Hoyer L."/>
        </authorList>
    </citation>
    <scope>NUCLEOTIDE SEQUENCE</scope>
    <source>
        <strain evidence="2">16-2883</strain>
    </source>
</reference>
<dbReference type="AlphaFoldDB" id="A0AAF0IIR8"/>
<name>A0AAF0IIR8_9EURO</name>
<protein>
    <submittedName>
        <fullName evidence="2">Uncharacterized protein</fullName>
    </submittedName>
</protein>
<accession>A0AAF0IIR8</accession>
<feature type="chain" id="PRO_5042109064" evidence="1">
    <location>
        <begin position="22"/>
        <end position="114"/>
    </location>
</feature>
<gene>
    <name evidence="2" type="ORF">PRK78_004609</name>
</gene>
<evidence type="ECO:0000256" key="1">
    <source>
        <dbReference type="SAM" id="SignalP"/>
    </source>
</evidence>
<feature type="signal peptide" evidence="1">
    <location>
        <begin position="1"/>
        <end position="21"/>
    </location>
</feature>
<keyword evidence="3" id="KW-1185">Reference proteome</keyword>
<evidence type="ECO:0000313" key="3">
    <source>
        <dbReference type="Proteomes" id="UP001219355"/>
    </source>
</evidence>